<dbReference type="InterPro" id="IPR036390">
    <property type="entry name" value="WH_DNA-bd_sf"/>
</dbReference>
<accession>A0A511JLE4</accession>
<dbReference type="AlphaFoldDB" id="A0A511JLE4"/>
<keyword evidence="3" id="KW-0489">Methyltransferase</keyword>
<evidence type="ECO:0000313" key="3">
    <source>
        <dbReference type="EMBL" id="GEL98776.1"/>
    </source>
</evidence>
<dbReference type="SUPFAM" id="SSF53335">
    <property type="entry name" value="S-adenosyl-L-methionine-dependent methyltransferases"/>
    <property type="match status" value="1"/>
</dbReference>
<proteinExistence type="predicted"/>
<dbReference type="InterPro" id="IPR029063">
    <property type="entry name" value="SAM-dependent_MTases_sf"/>
</dbReference>
<comment type="caution">
    <text evidence="3">The sequence shown here is derived from an EMBL/GenBank/DDBJ whole genome shotgun (WGS) entry which is preliminary data.</text>
</comment>
<dbReference type="PANTHER" id="PTHR45128">
    <property type="entry name" value="METHYLTRANSFERASE TYPE 11"/>
    <property type="match status" value="1"/>
</dbReference>
<dbReference type="InterPro" id="IPR048711">
    <property type="entry name" value="WHD_Rv2258c"/>
</dbReference>
<dbReference type="SUPFAM" id="SSF46785">
    <property type="entry name" value="Winged helix' DNA-binding domain"/>
    <property type="match status" value="1"/>
</dbReference>
<dbReference type="Proteomes" id="UP000321049">
    <property type="component" value="Unassembled WGS sequence"/>
</dbReference>
<feature type="domain" description="S-adenosylmethionine-dependent methyltransferase Rv2258c-like winged HTH" evidence="2">
    <location>
        <begin position="39"/>
        <end position="105"/>
    </location>
</feature>
<dbReference type="GO" id="GO:0008168">
    <property type="term" value="F:methyltransferase activity"/>
    <property type="evidence" value="ECO:0007669"/>
    <property type="project" value="UniProtKB-KW"/>
</dbReference>
<dbReference type="RefSeq" id="WP_146846284.1">
    <property type="nucleotide sequence ID" value="NZ_BJWH01000011.1"/>
</dbReference>
<evidence type="ECO:0000313" key="4">
    <source>
        <dbReference type="Proteomes" id="UP000321049"/>
    </source>
</evidence>
<reference evidence="3 4" key="1">
    <citation type="submission" date="2019-07" db="EMBL/GenBank/DDBJ databases">
        <title>Whole genome shotgun sequence of Cellulomonas terrae NBRC 100819.</title>
        <authorList>
            <person name="Hosoyama A."/>
            <person name="Uohara A."/>
            <person name="Ohji S."/>
            <person name="Ichikawa N."/>
        </authorList>
    </citation>
    <scope>NUCLEOTIDE SEQUENCE [LARGE SCALE GENOMIC DNA]</scope>
    <source>
        <strain evidence="3 4">NBRC 100819</strain>
    </source>
</reference>
<dbReference type="InterPro" id="IPR025714">
    <property type="entry name" value="Methyltranfer_dom"/>
</dbReference>
<gene>
    <name evidence="3" type="ORF">CTE05_23230</name>
</gene>
<dbReference type="EMBL" id="BJWH01000011">
    <property type="protein sequence ID" value="GEL98776.1"/>
    <property type="molecule type" value="Genomic_DNA"/>
</dbReference>
<name>A0A511JLE4_9CELL</name>
<keyword evidence="3" id="KW-0808">Transferase</keyword>
<dbReference type="PANTHER" id="PTHR45128:SF2">
    <property type="entry name" value="METHYLTRANSFERASE DOMAIN-CONTAINING PROTEIN"/>
    <property type="match status" value="1"/>
</dbReference>
<evidence type="ECO:0000259" key="2">
    <source>
        <dbReference type="Pfam" id="PF21320"/>
    </source>
</evidence>
<dbReference type="Gene3D" id="3.40.50.150">
    <property type="entry name" value="Vaccinia Virus protein VP39"/>
    <property type="match status" value="1"/>
</dbReference>
<keyword evidence="4" id="KW-1185">Reference proteome</keyword>
<dbReference type="InterPro" id="IPR053173">
    <property type="entry name" value="SAM-binding_MTase"/>
</dbReference>
<feature type="domain" description="Methyltransferase" evidence="1">
    <location>
        <begin position="182"/>
        <end position="290"/>
    </location>
</feature>
<dbReference type="CDD" id="cd02440">
    <property type="entry name" value="AdoMet_MTases"/>
    <property type="match status" value="1"/>
</dbReference>
<evidence type="ECO:0000259" key="1">
    <source>
        <dbReference type="Pfam" id="PF13847"/>
    </source>
</evidence>
<dbReference type="GO" id="GO:0032259">
    <property type="term" value="P:methylation"/>
    <property type="evidence" value="ECO:0007669"/>
    <property type="project" value="UniProtKB-KW"/>
</dbReference>
<dbReference type="Pfam" id="PF13847">
    <property type="entry name" value="Methyltransf_31"/>
    <property type="match status" value="1"/>
</dbReference>
<dbReference type="OrthoDB" id="9801363at2"/>
<dbReference type="Pfam" id="PF21320">
    <property type="entry name" value="WHD_Rv2258c"/>
    <property type="match status" value="1"/>
</dbReference>
<protein>
    <submittedName>
        <fullName evidence="3">SAM-dependent methyltransferase</fullName>
    </submittedName>
</protein>
<organism evidence="3 4">
    <name type="scientific">Cellulomonas terrae</name>
    <dbReference type="NCBI Taxonomy" id="311234"/>
    <lineage>
        <taxon>Bacteria</taxon>
        <taxon>Bacillati</taxon>
        <taxon>Actinomycetota</taxon>
        <taxon>Actinomycetes</taxon>
        <taxon>Micrococcales</taxon>
        <taxon>Cellulomonadaceae</taxon>
        <taxon>Cellulomonas</taxon>
    </lineage>
</organism>
<sequence>MTETVVQGTTQRTIDPDKLMSFVFRAVDEVGATLNTATVVMGDKLGYYTAMADGRPVTPAELAERTGTSEHYAREWLNNQAAGAVVEYDAETRRYTLPAEHAVALADPTSPAYLAGFFQLALGTVHDAESIYQAARDGDGIGWHEHHTDVHHGCERFFRTMYNGHLLGEWIPALDGVAAKLEAGGKVADVGCGHGASTILLATAFPNATFVGSDYHEASIEVARERAAAAGVSDRVTFEVAPATGFTGTGYDLIAMFDCLHDMGDPVGAARHVRDAIAPDGTWMVVEPMAGDRVEDNLNTVGRAYYGFSTLLCTPASLSQDVGLALGTQAGPAKIRDVSTAAGFTAFRTAASTPFNNVFEVRP</sequence>